<dbReference type="RefSeq" id="XP_060672819.1">
    <property type="nucleotide sequence ID" value="XM_060816836.1"/>
</dbReference>
<evidence type="ECO:0000259" key="4">
    <source>
        <dbReference type="Pfam" id="PF05659"/>
    </source>
</evidence>
<dbReference type="GeneID" id="107415353"/>
<dbReference type="PRINTS" id="PR00364">
    <property type="entry name" value="DISEASERSIST"/>
</dbReference>
<name>A0ABM4A7V6_ZIZJJ</name>
<dbReference type="Proteomes" id="UP001652623">
    <property type="component" value="Chromosome 4"/>
</dbReference>
<gene>
    <name evidence="6" type="primary">LOC107415353</name>
</gene>
<dbReference type="PANTHER" id="PTHR36766">
    <property type="entry name" value="PLANT BROAD-SPECTRUM MILDEW RESISTANCE PROTEIN RPW8"/>
    <property type="match status" value="1"/>
</dbReference>
<dbReference type="PANTHER" id="PTHR36766:SF3">
    <property type="entry name" value="RPW8 DOMAIN-CONTAINING PROTEIN"/>
    <property type="match status" value="1"/>
</dbReference>
<feature type="domain" description="NB-ARC" evidence="3">
    <location>
        <begin position="154"/>
        <end position="312"/>
    </location>
</feature>
<dbReference type="InterPro" id="IPR002182">
    <property type="entry name" value="NB-ARC"/>
</dbReference>
<evidence type="ECO:0000259" key="3">
    <source>
        <dbReference type="Pfam" id="PF00931"/>
    </source>
</evidence>
<feature type="domain" description="RPW8" evidence="4">
    <location>
        <begin position="38"/>
        <end position="138"/>
    </location>
</feature>
<evidence type="ECO:0000313" key="6">
    <source>
        <dbReference type="RefSeq" id="XP_060672819.1"/>
    </source>
</evidence>
<comment type="similarity">
    <text evidence="1">Belongs to the disease resistance NB-LRR family.</text>
</comment>
<accession>A0ABM4A7V6</accession>
<dbReference type="SUPFAM" id="SSF52540">
    <property type="entry name" value="P-loop containing nucleoside triphosphate hydrolases"/>
    <property type="match status" value="1"/>
</dbReference>
<reference evidence="6" key="1">
    <citation type="submission" date="2025-08" db="UniProtKB">
        <authorList>
            <consortium name="RefSeq"/>
        </authorList>
    </citation>
    <scope>IDENTIFICATION</scope>
    <source>
        <tissue evidence="6">Seedling</tissue>
    </source>
</reference>
<proteinExistence type="inferred from homology"/>
<evidence type="ECO:0000256" key="2">
    <source>
        <dbReference type="ARBA" id="ARBA00022821"/>
    </source>
</evidence>
<evidence type="ECO:0000313" key="5">
    <source>
        <dbReference type="Proteomes" id="UP001652623"/>
    </source>
</evidence>
<dbReference type="Pfam" id="PF05659">
    <property type="entry name" value="RPW8"/>
    <property type="match status" value="1"/>
</dbReference>
<dbReference type="InterPro" id="IPR027417">
    <property type="entry name" value="P-loop_NTPase"/>
</dbReference>
<evidence type="ECO:0000256" key="1">
    <source>
        <dbReference type="ARBA" id="ARBA00008894"/>
    </source>
</evidence>
<dbReference type="Pfam" id="PF00931">
    <property type="entry name" value="NB-ARC"/>
    <property type="match status" value="1"/>
</dbReference>
<keyword evidence="5" id="KW-1185">Reference proteome</keyword>
<dbReference type="InterPro" id="IPR008808">
    <property type="entry name" value="Powdery_mildew-R_dom"/>
</dbReference>
<sequence length="354" mass="40655">MTARYGVNAISMGCIPYDDDTASLYHVSAPRSLHDDQVQGAALEEAFRLLFDAVKEMKDKAPMFKTILNNLNDTLEYLEPLITEFNMPEEEATKFQLEMKKGAELVRKCSEVHRSNFCIKNRYTAKLRKLDKILKKLLNDPPQLPSITVRLDAPLTDLKEKLLNKNGTSIVIVTAPGGCGKTLLAQTFCRDGHVREKFKSNIFFVTVSKTPPSLILVVQELYKYKMNMVPLLQNEADAAKRLKQFLKRLKSRPILMVLDDVWPEAESLIKKFVFKIRDYKILITSRYELPKFAPPYHLSPLNDEDAMTLFRHSACWEDGEPGIPDYIVKKVYGQSAISTKHICIFFLSKWKWNE</sequence>
<dbReference type="Gene3D" id="3.40.50.300">
    <property type="entry name" value="P-loop containing nucleotide triphosphate hydrolases"/>
    <property type="match status" value="1"/>
</dbReference>
<protein>
    <submittedName>
        <fullName evidence="6">Protein DA1-related 5</fullName>
    </submittedName>
</protein>
<organism evidence="5 6">
    <name type="scientific">Ziziphus jujuba</name>
    <name type="common">Chinese jujube</name>
    <name type="synonym">Ziziphus sativa</name>
    <dbReference type="NCBI Taxonomy" id="326968"/>
    <lineage>
        <taxon>Eukaryota</taxon>
        <taxon>Viridiplantae</taxon>
        <taxon>Streptophyta</taxon>
        <taxon>Embryophyta</taxon>
        <taxon>Tracheophyta</taxon>
        <taxon>Spermatophyta</taxon>
        <taxon>Magnoliopsida</taxon>
        <taxon>eudicotyledons</taxon>
        <taxon>Gunneridae</taxon>
        <taxon>Pentapetalae</taxon>
        <taxon>rosids</taxon>
        <taxon>fabids</taxon>
        <taxon>Rosales</taxon>
        <taxon>Rhamnaceae</taxon>
        <taxon>Paliureae</taxon>
        <taxon>Ziziphus</taxon>
    </lineage>
</organism>
<keyword evidence="2" id="KW-0611">Plant defense</keyword>